<reference evidence="10" key="1">
    <citation type="journal article" date="2019" name="Int. J. Syst. Evol. Microbiol.">
        <title>The Global Catalogue of Microorganisms (GCM) 10K type strain sequencing project: providing services to taxonomists for standard genome sequencing and annotation.</title>
        <authorList>
            <consortium name="The Broad Institute Genomics Platform"/>
            <consortium name="The Broad Institute Genome Sequencing Center for Infectious Disease"/>
            <person name="Wu L."/>
            <person name="Ma J."/>
        </authorList>
    </citation>
    <scope>NUCLEOTIDE SEQUENCE [LARGE SCALE GENOMIC DNA]</scope>
    <source>
        <strain evidence="10">ZS-35-S2</strain>
    </source>
</reference>
<accession>A0ABW1K5G3</accession>
<comment type="caution">
    <text evidence="9">The sequence shown here is derived from an EMBL/GenBank/DDBJ whole genome shotgun (WGS) entry which is preliminary data.</text>
</comment>
<dbReference type="InterPro" id="IPR007862">
    <property type="entry name" value="Adenylate_kinase_lid-dom"/>
</dbReference>
<gene>
    <name evidence="5" type="primary">adk</name>
    <name evidence="9" type="ORF">ACFP2T_07205</name>
</gene>
<evidence type="ECO:0000313" key="10">
    <source>
        <dbReference type="Proteomes" id="UP001596203"/>
    </source>
</evidence>
<comment type="pathway">
    <text evidence="5">Purine metabolism; AMP biosynthesis via salvage pathway; AMP from ADP: step 1/1.</text>
</comment>
<dbReference type="InterPro" id="IPR000850">
    <property type="entry name" value="Adenylat/UMP-CMP_kin"/>
</dbReference>
<keyword evidence="5" id="KW-0963">Cytoplasm</keyword>
<comment type="similarity">
    <text evidence="5 6">Belongs to the adenylate kinase family.</text>
</comment>
<dbReference type="SUPFAM" id="SSF57774">
    <property type="entry name" value="Microbial and mitochondrial ADK, insert 'zinc finger' domain"/>
    <property type="match status" value="1"/>
</dbReference>
<feature type="binding site" evidence="5">
    <location>
        <position position="130"/>
    </location>
    <ligand>
        <name>Zn(2+)</name>
        <dbReference type="ChEBI" id="CHEBI:29105"/>
        <note>structural</note>
    </ligand>
</feature>
<dbReference type="PRINTS" id="PR00094">
    <property type="entry name" value="ADENYLTKNASE"/>
</dbReference>
<comment type="subunit">
    <text evidence="5 7">Monomer.</text>
</comment>
<evidence type="ECO:0000256" key="2">
    <source>
        <dbReference type="ARBA" id="ARBA00022727"/>
    </source>
</evidence>
<keyword evidence="1 5" id="KW-0808">Transferase</keyword>
<dbReference type="InterPro" id="IPR027417">
    <property type="entry name" value="P-loop_NTPase"/>
</dbReference>
<evidence type="ECO:0000256" key="6">
    <source>
        <dbReference type="RuleBase" id="RU003330"/>
    </source>
</evidence>
<comment type="domain">
    <text evidence="5">Consists of three domains, a large central CORE domain and two small peripheral domains, NMPbind and LID, which undergo movements during catalysis. The LID domain closes over the site of phosphoryl transfer upon ATP binding. Assembling and dissambling the active center during each catalytic cycle provides an effective means to prevent ATP hydrolysis. Some bacteria have evolved a zinc-coordinating structure that stabilizes the LID domain.</text>
</comment>
<dbReference type="SUPFAM" id="SSF52540">
    <property type="entry name" value="P-loop containing nucleoside triphosphate hydrolases"/>
    <property type="match status" value="1"/>
</dbReference>
<dbReference type="CDD" id="cd01428">
    <property type="entry name" value="ADK"/>
    <property type="match status" value="1"/>
</dbReference>
<keyword evidence="4 5" id="KW-0418">Kinase</keyword>
<evidence type="ECO:0000256" key="3">
    <source>
        <dbReference type="ARBA" id="ARBA00022741"/>
    </source>
</evidence>
<keyword evidence="5" id="KW-0479">Metal-binding</keyword>
<feature type="region of interest" description="LID" evidence="5">
    <location>
        <begin position="126"/>
        <end position="163"/>
    </location>
</feature>
<evidence type="ECO:0000256" key="4">
    <source>
        <dbReference type="ARBA" id="ARBA00022777"/>
    </source>
</evidence>
<evidence type="ECO:0000313" key="9">
    <source>
        <dbReference type="EMBL" id="MFC6015978.1"/>
    </source>
</evidence>
<keyword evidence="3 5" id="KW-0547">Nucleotide-binding</keyword>
<dbReference type="Pfam" id="PF05191">
    <property type="entry name" value="ADK_lid"/>
    <property type="match status" value="1"/>
</dbReference>
<keyword evidence="5 7" id="KW-0067">ATP-binding</keyword>
<dbReference type="Pfam" id="PF00406">
    <property type="entry name" value="ADK"/>
    <property type="match status" value="1"/>
</dbReference>
<protein>
    <recommendedName>
        <fullName evidence="5 7">Adenylate kinase</fullName>
        <shortName evidence="5">AK</shortName>
        <ecNumber evidence="5 7">2.7.4.3</ecNumber>
    </recommendedName>
    <alternativeName>
        <fullName evidence="5">ATP-AMP transphosphorylase</fullName>
    </alternativeName>
    <alternativeName>
        <fullName evidence="5">ATP:AMP phosphotransferase</fullName>
    </alternativeName>
    <alternativeName>
        <fullName evidence="5">Adenylate monophosphate kinase</fullName>
    </alternativeName>
</protein>
<keyword evidence="10" id="KW-1185">Reference proteome</keyword>
<proteinExistence type="inferred from homology"/>
<comment type="caution">
    <text evidence="5">Lacks conserved residue(s) required for the propagation of feature annotation.</text>
</comment>
<dbReference type="EC" id="2.7.4.3" evidence="5 7"/>
<evidence type="ECO:0000256" key="1">
    <source>
        <dbReference type="ARBA" id="ARBA00022679"/>
    </source>
</evidence>
<feature type="binding site" evidence="5">
    <location>
        <position position="160"/>
    </location>
    <ligand>
        <name>AMP</name>
        <dbReference type="ChEBI" id="CHEBI:456215"/>
    </ligand>
</feature>
<feature type="domain" description="Adenylate kinase active site lid" evidence="8">
    <location>
        <begin position="127"/>
        <end position="162"/>
    </location>
</feature>
<comment type="catalytic activity">
    <reaction evidence="5 7">
        <text>AMP + ATP = 2 ADP</text>
        <dbReference type="Rhea" id="RHEA:12973"/>
        <dbReference type="ChEBI" id="CHEBI:30616"/>
        <dbReference type="ChEBI" id="CHEBI:456215"/>
        <dbReference type="ChEBI" id="CHEBI:456216"/>
        <dbReference type="EC" id="2.7.4.3"/>
    </reaction>
</comment>
<feature type="binding site" evidence="5">
    <location>
        <position position="133"/>
    </location>
    <ligand>
        <name>Zn(2+)</name>
        <dbReference type="ChEBI" id="CHEBI:29105"/>
        <note>structural</note>
    </ligand>
</feature>
<keyword evidence="2 5" id="KW-0545">Nucleotide biosynthesis</keyword>
<feature type="binding site" evidence="5">
    <location>
        <begin position="57"/>
        <end position="59"/>
    </location>
    <ligand>
        <name>AMP</name>
        <dbReference type="ChEBI" id="CHEBI:456215"/>
    </ligand>
</feature>
<feature type="binding site" evidence="5">
    <location>
        <position position="127"/>
    </location>
    <ligand>
        <name>ATP</name>
        <dbReference type="ChEBI" id="CHEBI:30616"/>
    </ligand>
</feature>
<keyword evidence="5" id="KW-0862">Zinc</keyword>
<name>A0ABW1K5G3_9ACTN</name>
<sequence>MRLIVLGPPGSDRQDVAAGVATRLGVPTINLAELVQAEIRAHSPAAQQAVRHMKAGELVPDRLLLAMVRDRLTRSDVAGGFVLDGFPSYKVPAVWLDALLADLGTAVDWAIDLVLTDTEVLRRLSGRRVCRGCHRIWHTGSAPTRRPDVCDRCGGELFRRHDDDPEAITVNLESYRSAVGRTLDHYRSLGRLLSIDGTPSTAEIVAEVQAGDRNGAPT</sequence>
<organism evidence="9 10">
    <name type="scientific">Plantactinospora solaniradicis</name>
    <dbReference type="NCBI Taxonomy" id="1723736"/>
    <lineage>
        <taxon>Bacteria</taxon>
        <taxon>Bacillati</taxon>
        <taxon>Actinomycetota</taxon>
        <taxon>Actinomycetes</taxon>
        <taxon>Micromonosporales</taxon>
        <taxon>Micromonosporaceae</taxon>
        <taxon>Plantactinospora</taxon>
    </lineage>
</organism>
<dbReference type="RefSeq" id="WP_377418850.1">
    <property type="nucleotide sequence ID" value="NZ_JBHSPR010000007.1"/>
</dbReference>
<dbReference type="InterPro" id="IPR036193">
    <property type="entry name" value="ADK_active_lid_dom_sf"/>
</dbReference>
<feature type="binding site" evidence="5">
    <location>
        <position position="150"/>
    </location>
    <ligand>
        <name>Zn(2+)</name>
        <dbReference type="ChEBI" id="CHEBI:29105"/>
        <note>structural</note>
    </ligand>
</feature>
<comment type="function">
    <text evidence="5">Catalyzes the reversible transfer of the terminal phosphate group between ATP and AMP. Plays an important role in cellular energy homeostasis and in adenine nucleotide metabolism.</text>
</comment>
<dbReference type="PANTHER" id="PTHR23359">
    <property type="entry name" value="NUCLEOTIDE KINASE"/>
    <property type="match status" value="1"/>
</dbReference>
<dbReference type="Gene3D" id="3.40.50.300">
    <property type="entry name" value="P-loop containing nucleotide triphosphate hydrolases"/>
    <property type="match status" value="1"/>
</dbReference>
<comment type="subcellular location">
    <subcellularLocation>
        <location evidence="5 7">Cytoplasm</location>
    </subcellularLocation>
</comment>
<dbReference type="HAMAP" id="MF_00235">
    <property type="entry name" value="Adenylate_kinase_Adk"/>
    <property type="match status" value="1"/>
</dbReference>
<feature type="binding site" evidence="5">
    <location>
        <position position="199"/>
    </location>
    <ligand>
        <name>ATP</name>
        <dbReference type="ChEBI" id="CHEBI:30616"/>
    </ligand>
</feature>
<dbReference type="GO" id="GO:0016301">
    <property type="term" value="F:kinase activity"/>
    <property type="evidence" value="ECO:0007669"/>
    <property type="project" value="UniProtKB-KW"/>
</dbReference>
<evidence type="ECO:0000256" key="7">
    <source>
        <dbReference type="RuleBase" id="RU003331"/>
    </source>
</evidence>
<dbReference type="Proteomes" id="UP001596203">
    <property type="component" value="Unassembled WGS sequence"/>
</dbReference>
<dbReference type="EMBL" id="JBHSPR010000007">
    <property type="protein sequence ID" value="MFC6015978.1"/>
    <property type="molecule type" value="Genomic_DNA"/>
</dbReference>
<evidence type="ECO:0000256" key="5">
    <source>
        <dbReference type="HAMAP-Rule" id="MF_00235"/>
    </source>
</evidence>
<feature type="binding site" evidence="5">
    <location>
        <position position="153"/>
    </location>
    <ligand>
        <name>Zn(2+)</name>
        <dbReference type="ChEBI" id="CHEBI:29105"/>
        <note>structural</note>
    </ligand>
</feature>
<feature type="region of interest" description="NMP" evidence="5">
    <location>
        <begin position="30"/>
        <end position="59"/>
    </location>
</feature>
<evidence type="ECO:0000259" key="8">
    <source>
        <dbReference type="Pfam" id="PF05191"/>
    </source>
</evidence>